<feature type="transmembrane region" description="Helical" evidence="1">
    <location>
        <begin position="70"/>
        <end position="88"/>
    </location>
</feature>
<feature type="transmembrane region" description="Helical" evidence="1">
    <location>
        <begin position="335"/>
        <end position="354"/>
    </location>
</feature>
<accession>A0A3A4F3J6</accession>
<feature type="transmembrane region" description="Helical" evidence="1">
    <location>
        <begin position="291"/>
        <end position="314"/>
    </location>
</feature>
<feature type="transmembrane region" description="Helical" evidence="1">
    <location>
        <begin position="360"/>
        <end position="382"/>
    </location>
</feature>
<reference evidence="3 4" key="1">
    <citation type="submission" date="2018-09" db="EMBL/GenBank/DDBJ databases">
        <title>Nesterenkonia natronophila sp. nov., an alkaliphilic actinobacteriume isolated from a soda lake, and emended description of the genus Nesterenkonia.</title>
        <authorList>
            <person name="Menes R.J."/>
            <person name="Iriarte A."/>
        </authorList>
    </citation>
    <scope>NUCLEOTIDE SEQUENCE [LARGE SCALE GENOMIC DNA]</scope>
    <source>
        <strain evidence="3 4">M8</strain>
    </source>
</reference>
<feature type="transmembrane region" description="Helical" evidence="1">
    <location>
        <begin position="204"/>
        <end position="229"/>
    </location>
</feature>
<feature type="transmembrane region" description="Helical" evidence="1">
    <location>
        <begin position="12"/>
        <end position="36"/>
    </location>
</feature>
<evidence type="ECO:0000313" key="3">
    <source>
        <dbReference type="EMBL" id="RJN32416.1"/>
    </source>
</evidence>
<dbReference type="Proteomes" id="UP000266615">
    <property type="component" value="Unassembled WGS sequence"/>
</dbReference>
<dbReference type="RefSeq" id="WP_119901462.1">
    <property type="nucleotide sequence ID" value="NZ_QYZP01000001.1"/>
</dbReference>
<dbReference type="Pfam" id="PF04235">
    <property type="entry name" value="DUF418"/>
    <property type="match status" value="1"/>
</dbReference>
<feature type="transmembrane region" description="Helical" evidence="1">
    <location>
        <begin position="152"/>
        <end position="171"/>
    </location>
</feature>
<dbReference type="InterPro" id="IPR007349">
    <property type="entry name" value="DUF418"/>
</dbReference>
<evidence type="ECO:0000259" key="2">
    <source>
        <dbReference type="Pfam" id="PF04235"/>
    </source>
</evidence>
<dbReference type="PANTHER" id="PTHR30590">
    <property type="entry name" value="INNER MEMBRANE PROTEIN"/>
    <property type="match status" value="1"/>
</dbReference>
<keyword evidence="1" id="KW-1133">Transmembrane helix</keyword>
<protein>
    <submittedName>
        <fullName evidence="3">DUF418 domain-containing protein</fullName>
    </submittedName>
</protein>
<keyword evidence="1" id="KW-0812">Transmembrane</keyword>
<gene>
    <name evidence="3" type="ORF">D3250_00755</name>
</gene>
<feature type="transmembrane region" description="Helical" evidence="1">
    <location>
        <begin position="100"/>
        <end position="117"/>
    </location>
</feature>
<evidence type="ECO:0000256" key="1">
    <source>
        <dbReference type="SAM" id="Phobius"/>
    </source>
</evidence>
<name>A0A3A4F3J6_9MICC</name>
<keyword evidence="1" id="KW-0472">Membrane</keyword>
<dbReference type="EMBL" id="QYZP01000001">
    <property type="protein sequence ID" value="RJN32416.1"/>
    <property type="molecule type" value="Genomic_DNA"/>
</dbReference>
<proteinExistence type="predicted"/>
<evidence type="ECO:0000313" key="4">
    <source>
        <dbReference type="Proteomes" id="UP000266615"/>
    </source>
</evidence>
<dbReference type="PANTHER" id="PTHR30590:SF2">
    <property type="entry name" value="INNER MEMBRANE PROTEIN"/>
    <property type="match status" value="1"/>
</dbReference>
<feature type="domain" description="DUF418" evidence="2">
    <location>
        <begin position="258"/>
        <end position="399"/>
    </location>
</feature>
<dbReference type="InterPro" id="IPR052529">
    <property type="entry name" value="Bact_Transport_Assoc"/>
</dbReference>
<organism evidence="3 4">
    <name type="scientific">Nesterenkonia natronophila</name>
    <dbReference type="NCBI Taxonomy" id="2174932"/>
    <lineage>
        <taxon>Bacteria</taxon>
        <taxon>Bacillati</taxon>
        <taxon>Actinomycetota</taxon>
        <taxon>Actinomycetes</taxon>
        <taxon>Micrococcales</taxon>
        <taxon>Micrococcaceae</taxon>
        <taxon>Nesterenkonia</taxon>
    </lineage>
</organism>
<comment type="caution">
    <text evidence="3">The sequence shown here is derived from an EMBL/GenBank/DDBJ whole genome shotgun (WGS) entry which is preliminary data.</text>
</comment>
<keyword evidence="4" id="KW-1185">Reference proteome</keyword>
<dbReference type="AlphaFoldDB" id="A0A3A4F3J6"/>
<feature type="transmembrane region" description="Helical" evidence="1">
    <location>
        <begin position="123"/>
        <end position="140"/>
    </location>
</feature>
<dbReference type="OrthoDB" id="9807744at2"/>
<sequence length="401" mass="42299">MSSESSSTARSRVVAIDALRALALLGILSVNIWFFAHPDMLTAGMRGDPVESVADQLVRFTSSVLFEGKSYVLFSFLFGLSFVFAWAQASESGTNHTRRAIRRFTALIVLGVLHGLFLFAGDILLAYGILGFILLGVRSISTRAALVTAGALYAAVVLLLVIVGLLMLTMGDVVGEPSVGLGDPTEAVAAYTGSVSQWLAFQLAAYPVALVSVLFVQGPVALAAFLVGLVVGRARVIERLIDGDFRADRVLLIGLSSLATGLMLSIVAALLRWGPLGATDHEPGFGAELLGIAVNLAAGPFQACGYALLLLLVFRSAKNIAAALAPAGRMSLTNYLGQSVILVMLFSGVGFGLAGQLSEATVGVVVLGVWLAQLVLSHLWFLRFGRGPVEVPFRAWTYRGT</sequence>
<feature type="transmembrane region" description="Helical" evidence="1">
    <location>
        <begin position="250"/>
        <end position="271"/>
    </location>
</feature>